<feature type="coiled-coil region" evidence="3">
    <location>
        <begin position="508"/>
        <end position="535"/>
    </location>
</feature>
<dbReference type="CDD" id="cd03680">
    <property type="entry name" value="MM_CoA_mutase_ICM_like"/>
    <property type="match status" value="1"/>
</dbReference>
<dbReference type="Proteomes" id="UP000295244">
    <property type="component" value="Unassembled WGS sequence"/>
</dbReference>
<evidence type="ECO:0000313" key="5">
    <source>
        <dbReference type="EMBL" id="TCJ15077.1"/>
    </source>
</evidence>
<evidence type="ECO:0000313" key="6">
    <source>
        <dbReference type="Proteomes" id="UP000295244"/>
    </source>
</evidence>
<dbReference type="EMBL" id="SKBU01000029">
    <property type="protein sequence ID" value="TCJ15077.1"/>
    <property type="molecule type" value="Genomic_DNA"/>
</dbReference>
<keyword evidence="2" id="KW-0413">Isomerase</keyword>
<dbReference type="GO" id="GO:0004494">
    <property type="term" value="F:methylmalonyl-CoA mutase activity"/>
    <property type="evidence" value="ECO:0007669"/>
    <property type="project" value="UniProtKB-EC"/>
</dbReference>
<evidence type="ECO:0000256" key="3">
    <source>
        <dbReference type="SAM" id="Coils"/>
    </source>
</evidence>
<evidence type="ECO:0000256" key="1">
    <source>
        <dbReference type="ARBA" id="ARBA00011870"/>
    </source>
</evidence>
<dbReference type="GO" id="GO:0031419">
    <property type="term" value="F:cobalamin binding"/>
    <property type="evidence" value="ECO:0007669"/>
    <property type="project" value="UniProtKB-KW"/>
</dbReference>
<dbReference type="SUPFAM" id="SSF51703">
    <property type="entry name" value="Cobalamin (vitamin B12)-dependent enzymes"/>
    <property type="match status" value="1"/>
</dbReference>
<keyword evidence="6" id="KW-1185">Reference proteome</keyword>
<evidence type="ECO:0000259" key="4">
    <source>
        <dbReference type="Pfam" id="PF01642"/>
    </source>
</evidence>
<gene>
    <name evidence="5" type="ORF">E0L93_13550</name>
</gene>
<dbReference type="InterPro" id="IPR016176">
    <property type="entry name" value="Cbl-dep_enz_cat"/>
</dbReference>
<dbReference type="OrthoDB" id="9762378at2"/>
<proteinExistence type="predicted"/>
<dbReference type="Pfam" id="PF01642">
    <property type="entry name" value="MM_CoA_mutase"/>
    <property type="match status" value="1"/>
</dbReference>
<keyword evidence="3" id="KW-0175">Coiled coil</keyword>
<dbReference type="InterPro" id="IPR006098">
    <property type="entry name" value="MMCoA_mutase_a_cat"/>
</dbReference>
<comment type="caution">
    <text evidence="5">The sequence shown here is derived from an EMBL/GenBank/DDBJ whole genome shotgun (WGS) entry which is preliminary data.</text>
</comment>
<dbReference type="PANTHER" id="PTHR48101">
    <property type="entry name" value="METHYLMALONYL-COA MUTASE, MITOCHONDRIAL-RELATED"/>
    <property type="match status" value="1"/>
</dbReference>
<organism evidence="5 6">
    <name type="scientific">Rubrobacter taiwanensis</name>
    <dbReference type="NCBI Taxonomy" id="185139"/>
    <lineage>
        <taxon>Bacteria</taxon>
        <taxon>Bacillati</taxon>
        <taxon>Actinomycetota</taxon>
        <taxon>Rubrobacteria</taxon>
        <taxon>Rubrobacterales</taxon>
        <taxon>Rubrobacteraceae</taxon>
        <taxon>Rubrobacter</taxon>
    </lineage>
</organism>
<reference evidence="5 6" key="1">
    <citation type="submission" date="2019-03" db="EMBL/GenBank/DDBJ databases">
        <title>Whole genome sequence of a novel Rubrobacter taiwanensis strain, isolated from Yellowstone National Park.</title>
        <authorList>
            <person name="Freed S."/>
            <person name="Ramaley R.F."/>
            <person name="Kyndt J.A."/>
        </authorList>
    </citation>
    <scope>NUCLEOTIDE SEQUENCE [LARGE SCALE GENOMIC DNA]</scope>
    <source>
        <strain evidence="5 6">Yellowstone</strain>
    </source>
</reference>
<feature type="domain" description="Methylmalonyl-CoA mutase alpha/beta chain catalytic" evidence="4">
    <location>
        <begin position="47"/>
        <end position="562"/>
    </location>
</feature>
<accession>A0A4R1BDH8</accession>
<dbReference type="Gene3D" id="3.20.20.240">
    <property type="entry name" value="Methylmalonyl-CoA mutase"/>
    <property type="match status" value="1"/>
</dbReference>
<name>A0A4R1BDH8_9ACTN</name>
<sequence length="569" mass="64809">MRGDVIVWNGVVERARETALETRKKTARERWEEAYKAKPEREAEFSTMSGVPVKPLYTPEDLGPDFDYEEKLGYPGEYPYTRGVYPNMYRGRLFTMRQFAGYGTARETNRRFRYLLDHGQTGLSVAFDMPTLMGKDSDDPMSLGEVGREGVAIDSLEDFEELFEGIPMDQVSTSMTINAPAMVLLAMYVATAEKQGVPPEALRGTNQNDILKEYQAQKEWIYPPEPSMRIFKDMLVYCTEHMPKWNTVSISGYHIREAGSTAAQELAFTLANGFAYVEAGIEAGLDVDDFAPRFSFFFNSHIDFFEEIAKFRAARRIWANVMKEKYGAKDPRSMLMRFHTQTAGVSLTAQEPENNIARTAFEALAAILGGTQSLHTNSFDEALALPTEKAVRIALRTQQIAALETGVTNTIDPLGGSYFVEALTDELERQAYEYFDRIEEFGGVIPAIEAGYIQREIAEASYRYQRELEEKKRFMVGVNIYEPQEEAEIEILKIGMDVERRQVERVKSLRARRDNELVKQRLRELKKAATGEENLMYPIIDAVKAYATEQEICDALKEVFGEYRETPVF</sequence>
<protein>
    <submittedName>
        <fullName evidence="5">Methylmalonyl-CoA mutase</fullName>
    </submittedName>
</protein>
<dbReference type="InterPro" id="IPR006099">
    <property type="entry name" value="MeMalonylCoA_mutase_a/b_cat"/>
</dbReference>
<dbReference type="NCBIfam" id="TIGR00641">
    <property type="entry name" value="acid_CoA_mut_N"/>
    <property type="match status" value="1"/>
</dbReference>
<evidence type="ECO:0000256" key="2">
    <source>
        <dbReference type="ARBA" id="ARBA00023235"/>
    </source>
</evidence>
<dbReference type="PANTHER" id="PTHR48101:SF1">
    <property type="entry name" value="METHYLMALONYL-COA MUTASE, LARGE SUBUNIT"/>
    <property type="match status" value="1"/>
</dbReference>
<dbReference type="AlphaFoldDB" id="A0A4R1BDH8"/>
<comment type="subunit">
    <text evidence="1">Heterodimer of an alpha and a beta chain.</text>
</comment>